<dbReference type="InterPro" id="IPR026044">
    <property type="entry name" value="MltA"/>
</dbReference>
<dbReference type="GO" id="GO:0008933">
    <property type="term" value="F:peptidoglycan lytic transglycosylase activity"/>
    <property type="evidence" value="ECO:0007669"/>
    <property type="project" value="TreeGrafter"/>
</dbReference>
<accession>A0A963YPK7</accession>
<dbReference type="CDD" id="cd14485">
    <property type="entry name" value="mltA_like_LT_A"/>
    <property type="match status" value="1"/>
</dbReference>
<evidence type="ECO:0000256" key="5">
    <source>
        <dbReference type="ARBA" id="ARBA00030918"/>
    </source>
</evidence>
<dbReference type="Pfam" id="PF06725">
    <property type="entry name" value="3D"/>
    <property type="match status" value="1"/>
</dbReference>
<evidence type="ECO:0000313" key="8">
    <source>
        <dbReference type="EMBL" id="MCB8873920.1"/>
    </source>
</evidence>
<dbReference type="SUPFAM" id="SSF50685">
    <property type="entry name" value="Barwin-like endoglucanases"/>
    <property type="match status" value="1"/>
</dbReference>
<dbReference type="SMART" id="SM00925">
    <property type="entry name" value="MltA"/>
    <property type="match status" value="1"/>
</dbReference>
<dbReference type="InterPro" id="IPR036908">
    <property type="entry name" value="RlpA-like_sf"/>
</dbReference>
<dbReference type="Pfam" id="PF03562">
    <property type="entry name" value="MltA"/>
    <property type="match status" value="1"/>
</dbReference>
<reference evidence="8" key="2">
    <citation type="submission" date="2021-01" db="EMBL/GenBank/DDBJ databases">
        <authorList>
            <person name="Mieszkin S."/>
            <person name="Pouder E."/>
            <person name="Alain K."/>
        </authorList>
    </citation>
    <scope>NUCLEOTIDE SEQUENCE</scope>
    <source>
        <strain evidence="8">HW T2.11</strain>
    </source>
</reference>
<dbReference type="PANTHER" id="PTHR30124">
    <property type="entry name" value="MEMBRANE-BOUND LYTIC MUREIN TRANSGLYCOSYLASE A"/>
    <property type="match status" value="1"/>
</dbReference>
<evidence type="ECO:0000259" key="7">
    <source>
        <dbReference type="SMART" id="SM00925"/>
    </source>
</evidence>
<keyword evidence="6" id="KW-0732">Signal</keyword>
<dbReference type="GO" id="GO:0009253">
    <property type="term" value="P:peptidoglycan catabolic process"/>
    <property type="evidence" value="ECO:0007669"/>
    <property type="project" value="TreeGrafter"/>
</dbReference>
<feature type="signal peptide" evidence="6">
    <location>
        <begin position="1"/>
        <end position="22"/>
    </location>
</feature>
<dbReference type="CDD" id="cd14668">
    <property type="entry name" value="mlta_B"/>
    <property type="match status" value="1"/>
</dbReference>
<evidence type="ECO:0000256" key="2">
    <source>
        <dbReference type="ARBA" id="ARBA00012587"/>
    </source>
</evidence>
<reference evidence="8" key="1">
    <citation type="journal article" date="2021" name="Microorganisms">
        <title>Acidisoma silvae sp. nov. and Acidisomacellulosilytica sp. nov., Two Acidophilic Bacteria Isolated from Decaying Wood, Hydrolyzing Cellulose and Producing Poly-3-hydroxybutyrate.</title>
        <authorList>
            <person name="Mieszkin S."/>
            <person name="Pouder E."/>
            <person name="Uroz S."/>
            <person name="Simon-Colin C."/>
            <person name="Alain K."/>
        </authorList>
    </citation>
    <scope>NUCLEOTIDE SEQUENCE</scope>
    <source>
        <strain evidence="8">HW T2.11</strain>
    </source>
</reference>
<dbReference type="GO" id="GO:0009254">
    <property type="term" value="P:peptidoglycan turnover"/>
    <property type="evidence" value="ECO:0007669"/>
    <property type="project" value="InterPro"/>
</dbReference>
<feature type="chain" id="PRO_5037639069" description="peptidoglycan lytic exotransglycosylase" evidence="6">
    <location>
        <begin position="23"/>
        <end position="409"/>
    </location>
</feature>
<dbReference type="EMBL" id="JAESVB010000001">
    <property type="protein sequence ID" value="MCB8873920.1"/>
    <property type="molecule type" value="Genomic_DNA"/>
</dbReference>
<feature type="domain" description="Lytic transglycosylase MltA" evidence="7">
    <location>
        <begin position="140"/>
        <end position="297"/>
    </location>
</feature>
<comment type="caution">
    <text evidence="8">The sequence shown here is derived from an EMBL/GenBank/DDBJ whole genome shotgun (WGS) entry which is preliminary data.</text>
</comment>
<dbReference type="AlphaFoldDB" id="A0A963YPK7"/>
<dbReference type="PROSITE" id="PS51257">
    <property type="entry name" value="PROKAR_LIPOPROTEIN"/>
    <property type="match status" value="1"/>
</dbReference>
<keyword evidence="3" id="KW-0456">Lyase</keyword>
<dbReference type="EC" id="4.2.2.n1" evidence="2"/>
<dbReference type="InterPro" id="IPR005300">
    <property type="entry name" value="MltA_B"/>
</dbReference>
<gene>
    <name evidence="8" type="ORF">ASILVAE211_01905</name>
</gene>
<dbReference type="RefSeq" id="WP_227319583.1">
    <property type="nucleotide sequence ID" value="NZ_JAESVB010000001.1"/>
</dbReference>
<keyword evidence="9" id="KW-1185">Reference proteome</keyword>
<evidence type="ECO:0000256" key="6">
    <source>
        <dbReference type="SAM" id="SignalP"/>
    </source>
</evidence>
<dbReference type="GO" id="GO:0071555">
    <property type="term" value="P:cell wall organization"/>
    <property type="evidence" value="ECO:0007669"/>
    <property type="project" value="UniProtKB-KW"/>
</dbReference>
<dbReference type="Gene3D" id="2.40.240.50">
    <property type="entry name" value="Barwin-like endoglucanases"/>
    <property type="match status" value="1"/>
</dbReference>
<dbReference type="InterPro" id="IPR010611">
    <property type="entry name" value="3D_dom"/>
</dbReference>
<evidence type="ECO:0000256" key="3">
    <source>
        <dbReference type="ARBA" id="ARBA00023239"/>
    </source>
</evidence>
<dbReference type="GO" id="GO:0019867">
    <property type="term" value="C:outer membrane"/>
    <property type="evidence" value="ECO:0007669"/>
    <property type="project" value="InterPro"/>
</dbReference>
<dbReference type="PANTHER" id="PTHR30124:SF0">
    <property type="entry name" value="MEMBRANE-BOUND LYTIC MUREIN TRANSGLYCOSYLASE A"/>
    <property type="match status" value="1"/>
</dbReference>
<evidence type="ECO:0000256" key="4">
    <source>
        <dbReference type="ARBA" id="ARBA00023316"/>
    </source>
</evidence>
<evidence type="ECO:0000256" key="1">
    <source>
        <dbReference type="ARBA" id="ARBA00001420"/>
    </source>
</evidence>
<proteinExistence type="predicted"/>
<name>A0A963YPK7_9PROT</name>
<protein>
    <recommendedName>
        <fullName evidence="2">peptidoglycan lytic exotransglycosylase</fullName>
        <ecNumber evidence="2">4.2.2.n1</ecNumber>
    </recommendedName>
    <alternativeName>
        <fullName evidence="5">Murein hydrolase A</fullName>
    </alternativeName>
</protein>
<dbReference type="Gene3D" id="2.40.40.10">
    <property type="entry name" value="RlpA-like domain"/>
    <property type="match status" value="1"/>
</dbReference>
<organism evidence="8 9">
    <name type="scientific">Acidisoma silvae</name>
    <dbReference type="NCBI Taxonomy" id="2802396"/>
    <lineage>
        <taxon>Bacteria</taxon>
        <taxon>Pseudomonadati</taxon>
        <taxon>Pseudomonadota</taxon>
        <taxon>Alphaproteobacteria</taxon>
        <taxon>Acetobacterales</taxon>
        <taxon>Acidocellaceae</taxon>
        <taxon>Acidisoma</taxon>
    </lineage>
</organism>
<dbReference type="PIRSF" id="PIRSF019422">
    <property type="entry name" value="MltA"/>
    <property type="match status" value="1"/>
</dbReference>
<evidence type="ECO:0000313" key="9">
    <source>
        <dbReference type="Proteomes" id="UP000708298"/>
    </source>
</evidence>
<dbReference type="GO" id="GO:0004553">
    <property type="term" value="F:hydrolase activity, hydrolyzing O-glycosyl compounds"/>
    <property type="evidence" value="ECO:0007669"/>
    <property type="project" value="InterPro"/>
</dbReference>
<keyword evidence="4" id="KW-0961">Cell wall biogenesis/degradation</keyword>
<comment type="catalytic activity">
    <reaction evidence="1">
        <text>Exolytic cleavage of the (1-&gt;4)-beta-glycosidic linkage between N-acetylmuramic acid (MurNAc) and N-acetylglucosamine (GlcNAc) residues in peptidoglycan, from either the reducing or the non-reducing ends of the peptidoglycan chains, with concomitant formation of a 1,6-anhydrobond in the MurNAc residue.</text>
        <dbReference type="EC" id="4.2.2.n1"/>
    </reaction>
</comment>
<dbReference type="Proteomes" id="UP000708298">
    <property type="component" value="Unassembled WGS sequence"/>
</dbReference>
<sequence>MRRMRAALASVCLAGVSLAALAGCAVPTGATEGPATLQPVAMGQLPGWPAAKPAEALAAFVSSCQRIQYFPPDQALGGSGIAAQLGGKAALWGGVCSAAKSVPPADNSGARTFFQTYFQPYLVTQGGSSAAKITGYYEPEVKGSATQDATNQTPLLGLPSDLVTIDLGAFDPAKAGHIAIGRLSGSQVVPYYDRFQIENGALNPNDLAVAWVADPVDAFFLQIEGSGRIDLPDGSIMRVTYAGKNGRPYVPIGRILVQEKLLAANDVTEQSIRAWLEAHPERARAIMDSNPSYVFFRTAPQLPDAAGPPGALGVSLTPGSSIAIDRRYLPLGAPVWMVTTDPVTHAPLEQMTVAQDLGSAITGPLRADLFFGSGAQASVGAGAMNATGQLYVLLPRPLASSDSTATPSS</sequence>